<dbReference type="EC" id="5.1.3.14" evidence="3"/>
<dbReference type="PANTHER" id="PTHR43174">
    <property type="entry name" value="UDP-N-ACETYLGLUCOSAMINE 2-EPIMERASE"/>
    <property type="match status" value="1"/>
</dbReference>
<dbReference type="EMBL" id="CP001110">
    <property type="protein sequence ID" value="ACF44945.1"/>
    <property type="molecule type" value="Genomic_DNA"/>
</dbReference>
<dbReference type="Pfam" id="PF02350">
    <property type="entry name" value="Epimerase_2"/>
    <property type="match status" value="1"/>
</dbReference>
<dbReference type="SUPFAM" id="SSF53756">
    <property type="entry name" value="UDP-Glycosyltransferase/glycogen phosphorylase"/>
    <property type="match status" value="1"/>
</dbReference>
<evidence type="ECO:0000259" key="2">
    <source>
        <dbReference type="Pfam" id="PF02350"/>
    </source>
</evidence>
<dbReference type="OrthoDB" id="9803238at2"/>
<dbReference type="eggNOG" id="COG0381">
    <property type="taxonomic scope" value="Bacteria"/>
</dbReference>
<dbReference type="PANTHER" id="PTHR43174:SF1">
    <property type="entry name" value="UDP-N-ACETYLGLUCOSAMINE 2-EPIMERASE"/>
    <property type="match status" value="1"/>
</dbReference>
<dbReference type="InterPro" id="IPR003331">
    <property type="entry name" value="UDP_GlcNAc_Epimerase_2_dom"/>
</dbReference>
<name>B4SGV7_PELPB</name>
<protein>
    <submittedName>
        <fullName evidence="3">UDP-N-acetylglucosamine 2-epimerase</fullName>
        <ecNumber evidence="3">5.1.3.14</ecNumber>
    </submittedName>
</protein>
<accession>B4SGV7</accession>
<dbReference type="HOGENOM" id="CLU_041674_0_1_10"/>
<dbReference type="GO" id="GO:0008761">
    <property type="term" value="F:UDP-N-acetylglucosamine 2-epimerase activity"/>
    <property type="evidence" value="ECO:0007669"/>
    <property type="project" value="UniProtKB-EC"/>
</dbReference>
<keyword evidence="4" id="KW-1185">Reference proteome</keyword>
<sequence>MKKLLLAAGGQPGALLLAPLYKALKKKGAYQPIVMLATPVCAEPISRDLAASFGIGEASHTITLPKGTPVEQLAVAMTAMEKIMLSEKPDLVLVCGCDNAAFGAAVTAAKLGLPVAAVDAGLRSYERSDADEVNRVVIDAMSDLHFVSEHSGEYNLINEGVADEKVFFAGNLLIDSLVGLMEEANNSDAAAVPEVKPKKYALVLLNPAGRFSEKEPLEMIHRLLKEISGKITVVMPLVAGLDALLQQHGMGDAFSETENVKMIQPPAHAALLKLLRDSLLLLTDIEEMQSEATVMNVPCLTIMESSARPATIEIGTNALVSLDEEEIRSRIHDILHPGTHQHITSRSKIPEKWDGAAAGRIIAVLDRVL</sequence>
<proteinExistence type="inferred from homology"/>
<evidence type="ECO:0000256" key="1">
    <source>
        <dbReference type="RuleBase" id="RU003513"/>
    </source>
</evidence>
<feature type="domain" description="UDP-N-acetylglucosamine 2-epimerase" evidence="2">
    <location>
        <begin position="46"/>
        <end position="365"/>
    </location>
</feature>
<evidence type="ECO:0000313" key="3">
    <source>
        <dbReference type="EMBL" id="ACF44945.1"/>
    </source>
</evidence>
<dbReference type="KEGG" id="pph:Ppha_2796"/>
<organism evidence="3 4">
    <name type="scientific">Pelodictyon phaeoclathratiforme (strain DSM 5477 / BU-1)</name>
    <dbReference type="NCBI Taxonomy" id="324925"/>
    <lineage>
        <taxon>Bacteria</taxon>
        <taxon>Pseudomonadati</taxon>
        <taxon>Chlorobiota</taxon>
        <taxon>Chlorobiia</taxon>
        <taxon>Chlorobiales</taxon>
        <taxon>Chlorobiaceae</taxon>
        <taxon>Chlorobium/Pelodictyon group</taxon>
        <taxon>Pelodictyon</taxon>
    </lineage>
</organism>
<dbReference type="Gene3D" id="3.40.50.2000">
    <property type="entry name" value="Glycogen Phosphorylase B"/>
    <property type="match status" value="2"/>
</dbReference>
<dbReference type="STRING" id="324925.Ppha_2796"/>
<dbReference type="RefSeq" id="WP_012509413.1">
    <property type="nucleotide sequence ID" value="NC_011060.1"/>
</dbReference>
<evidence type="ECO:0000313" key="4">
    <source>
        <dbReference type="Proteomes" id="UP000002724"/>
    </source>
</evidence>
<reference evidence="3 4" key="1">
    <citation type="submission" date="2008-06" db="EMBL/GenBank/DDBJ databases">
        <title>Complete sequence of Pelodictyon phaeoclathratiforme BU-1.</title>
        <authorList>
            <consortium name="US DOE Joint Genome Institute"/>
            <person name="Lucas S."/>
            <person name="Copeland A."/>
            <person name="Lapidus A."/>
            <person name="Glavina del Rio T."/>
            <person name="Dalin E."/>
            <person name="Tice H."/>
            <person name="Bruce D."/>
            <person name="Goodwin L."/>
            <person name="Pitluck S."/>
            <person name="Schmutz J."/>
            <person name="Larimer F."/>
            <person name="Land M."/>
            <person name="Hauser L."/>
            <person name="Kyrpides N."/>
            <person name="Mikhailova N."/>
            <person name="Liu Z."/>
            <person name="Li T."/>
            <person name="Zhao F."/>
            <person name="Overmann J."/>
            <person name="Bryant D.A."/>
            <person name="Richardson P."/>
        </authorList>
    </citation>
    <scope>NUCLEOTIDE SEQUENCE [LARGE SCALE GENOMIC DNA]</scope>
    <source>
        <strain evidence="4">DSM 5477 / BU-1</strain>
    </source>
</reference>
<comment type="similarity">
    <text evidence="1">Belongs to the UDP-N-acetylglucosamine 2-epimerase family.</text>
</comment>
<gene>
    <name evidence="3" type="ordered locus">Ppha_2796</name>
</gene>
<keyword evidence="1 3" id="KW-0413">Isomerase</keyword>
<dbReference type="AlphaFoldDB" id="B4SGV7"/>
<dbReference type="Proteomes" id="UP000002724">
    <property type="component" value="Chromosome"/>
</dbReference>
<dbReference type="InterPro" id="IPR029767">
    <property type="entry name" value="WecB-like"/>
</dbReference>